<evidence type="ECO:0000313" key="2">
    <source>
        <dbReference type="EMBL" id="KAL0152555.1"/>
    </source>
</evidence>
<dbReference type="InterPro" id="IPR036397">
    <property type="entry name" value="RNaseH_sf"/>
</dbReference>
<dbReference type="InterPro" id="IPR004875">
    <property type="entry name" value="DDE_SF_endonuclease_dom"/>
</dbReference>
<keyword evidence="3" id="KW-1185">Reference proteome</keyword>
<dbReference type="Gene3D" id="3.30.420.10">
    <property type="entry name" value="Ribonuclease H-like superfamily/Ribonuclease H"/>
    <property type="match status" value="1"/>
</dbReference>
<reference evidence="2 3" key="1">
    <citation type="submission" date="2024-05" db="EMBL/GenBank/DDBJ databases">
        <title>Genome sequencing and assembly of Indian major carp, Cirrhinus mrigala (Hamilton, 1822).</title>
        <authorList>
            <person name="Mohindra V."/>
            <person name="Chowdhury L.M."/>
            <person name="Lal K."/>
            <person name="Jena J.K."/>
        </authorList>
    </citation>
    <scope>NUCLEOTIDE SEQUENCE [LARGE SCALE GENOMIC DNA]</scope>
    <source>
        <strain evidence="2">CM1030</strain>
        <tissue evidence="2">Blood</tissue>
    </source>
</reference>
<dbReference type="Pfam" id="PF03184">
    <property type="entry name" value="DDE_1"/>
    <property type="match status" value="1"/>
</dbReference>
<sequence length="265" mass="30449">MADHGFPVTRFLVKVLATGIIKEGGRTETTTVNLEKGPSDVWWSRFKSHHPELTSQTADSLDKARVHGATPEAIEAFFKLYEALYVKHNLEDKPHLIYNCDETGFGDKPRSREKVLCKTGRKHVYQQQQTTREQITVHCCVNVAGDSIQPFTIYPSYVPRNVYRLDGPPNTLYGIQEKGYMDLELFLKWLQHFIRYASEERPLLLIVDQHETHVSKDVIMYCRENKIEILCLPAHTTHILQPHDIAVFNPLKTTFPTMASRMGLV</sequence>
<dbReference type="AlphaFoldDB" id="A0ABD0MR79"/>
<dbReference type="EMBL" id="JAMKFB020000189">
    <property type="protein sequence ID" value="KAL0152555.1"/>
    <property type="molecule type" value="Genomic_DNA"/>
</dbReference>
<dbReference type="PANTHER" id="PTHR19303">
    <property type="entry name" value="TRANSPOSON"/>
    <property type="match status" value="1"/>
</dbReference>
<feature type="domain" description="DDE-1" evidence="1">
    <location>
        <begin position="133"/>
        <end position="256"/>
    </location>
</feature>
<evidence type="ECO:0000313" key="3">
    <source>
        <dbReference type="Proteomes" id="UP001529510"/>
    </source>
</evidence>
<evidence type="ECO:0000259" key="1">
    <source>
        <dbReference type="Pfam" id="PF03184"/>
    </source>
</evidence>
<organism evidence="2 3">
    <name type="scientific">Cirrhinus mrigala</name>
    <name type="common">Mrigala</name>
    <dbReference type="NCBI Taxonomy" id="683832"/>
    <lineage>
        <taxon>Eukaryota</taxon>
        <taxon>Metazoa</taxon>
        <taxon>Chordata</taxon>
        <taxon>Craniata</taxon>
        <taxon>Vertebrata</taxon>
        <taxon>Euteleostomi</taxon>
        <taxon>Actinopterygii</taxon>
        <taxon>Neopterygii</taxon>
        <taxon>Teleostei</taxon>
        <taxon>Ostariophysi</taxon>
        <taxon>Cypriniformes</taxon>
        <taxon>Cyprinidae</taxon>
        <taxon>Labeoninae</taxon>
        <taxon>Labeonini</taxon>
        <taxon>Cirrhinus</taxon>
    </lineage>
</organism>
<dbReference type="InterPro" id="IPR050863">
    <property type="entry name" value="CenT-Element_Derived"/>
</dbReference>
<feature type="non-terminal residue" evidence="2">
    <location>
        <position position="265"/>
    </location>
</feature>
<proteinExistence type="predicted"/>
<comment type="caution">
    <text evidence="2">The sequence shown here is derived from an EMBL/GenBank/DDBJ whole genome shotgun (WGS) entry which is preliminary data.</text>
</comment>
<gene>
    <name evidence="2" type="ORF">M9458_052278</name>
</gene>
<dbReference type="Proteomes" id="UP001529510">
    <property type="component" value="Unassembled WGS sequence"/>
</dbReference>
<name>A0ABD0MR79_CIRMR</name>
<protein>
    <recommendedName>
        <fullName evidence="1">DDE-1 domain-containing protein</fullName>
    </recommendedName>
</protein>
<accession>A0ABD0MR79</accession>
<dbReference type="PANTHER" id="PTHR19303:SF74">
    <property type="entry name" value="POGO TRANSPOSABLE ELEMENT WITH KRAB DOMAIN"/>
    <property type="match status" value="1"/>
</dbReference>